<dbReference type="Proteomes" id="UP000177152">
    <property type="component" value="Unassembled WGS sequence"/>
</dbReference>
<sequence>MPCEFFICFGKHAFRAKHGINPAKKFRKRHLAEKRPNSRYGSEYRKVSRKSGIKKMAKIVEKFILCYHVNAKTRVV</sequence>
<evidence type="ECO:0000313" key="2">
    <source>
        <dbReference type="Proteomes" id="UP000177152"/>
    </source>
</evidence>
<comment type="caution">
    <text evidence="1">The sequence shown here is derived from an EMBL/GenBank/DDBJ whole genome shotgun (WGS) entry which is preliminary data.</text>
</comment>
<name>A0A1G2KBN8_9BACT</name>
<reference evidence="1 2" key="1">
    <citation type="journal article" date="2016" name="Nat. Commun.">
        <title>Thousands of microbial genomes shed light on interconnected biogeochemical processes in an aquifer system.</title>
        <authorList>
            <person name="Anantharaman K."/>
            <person name="Brown C.T."/>
            <person name="Hug L.A."/>
            <person name="Sharon I."/>
            <person name="Castelle C.J."/>
            <person name="Probst A.J."/>
            <person name="Thomas B.C."/>
            <person name="Singh A."/>
            <person name="Wilkins M.J."/>
            <person name="Karaoz U."/>
            <person name="Brodie E.L."/>
            <person name="Williams K.H."/>
            <person name="Hubbard S.S."/>
            <person name="Banfield J.F."/>
        </authorList>
    </citation>
    <scope>NUCLEOTIDE SEQUENCE [LARGE SCALE GENOMIC DNA]</scope>
</reference>
<dbReference type="EMBL" id="MHQC01000004">
    <property type="protein sequence ID" value="OGZ95828.1"/>
    <property type="molecule type" value="Genomic_DNA"/>
</dbReference>
<proteinExistence type="predicted"/>
<evidence type="ECO:0000313" key="1">
    <source>
        <dbReference type="EMBL" id="OGZ95828.1"/>
    </source>
</evidence>
<dbReference type="AlphaFoldDB" id="A0A1G2KBN8"/>
<accession>A0A1G2KBN8</accession>
<protein>
    <submittedName>
        <fullName evidence="1">Uncharacterized protein</fullName>
    </submittedName>
</protein>
<gene>
    <name evidence="1" type="ORF">A2633_00330</name>
</gene>
<organism evidence="1 2">
    <name type="scientific">Candidatus Sungbacteria bacterium RIFCSPHIGHO2_01_FULL_47_32</name>
    <dbReference type="NCBI Taxonomy" id="1802264"/>
    <lineage>
        <taxon>Bacteria</taxon>
        <taxon>Candidatus Sungiibacteriota</taxon>
    </lineage>
</organism>